<protein>
    <submittedName>
        <fullName evidence="1">Uncharacterized protein</fullName>
    </submittedName>
</protein>
<evidence type="ECO:0000313" key="1">
    <source>
        <dbReference type="EMBL" id="KAF7333493.1"/>
    </source>
</evidence>
<dbReference type="PANTHER" id="PTHR33099">
    <property type="entry name" value="FE2OG DIOXYGENASE DOMAIN-CONTAINING PROTEIN"/>
    <property type="match status" value="1"/>
</dbReference>
<dbReference type="Proteomes" id="UP000620124">
    <property type="component" value="Unassembled WGS sequence"/>
</dbReference>
<evidence type="ECO:0000313" key="2">
    <source>
        <dbReference type="Proteomes" id="UP000620124"/>
    </source>
</evidence>
<accession>A0A8H7CFG0</accession>
<organism evidence="1 2">
    <name type="scientific">Mycena venus</name>
    <dbReference type="NCBI Taxonomy" id="2733690"/>
    <lineage>
        <taxon>Eukaryota</taxon>
        <taxon>Fungi</taxon>
        <taxon>Dikarya</taxon>
        <taxon>Basidiomycota</taxon>
        <taxon>Agaricomycotina</taxon>
        <taxon>Agaricomycetes</taxon>
        <taxon>Agaricomycetidae</taxon>
        <taxon>Agaricales</taxon>
        <taxon>Marasmiineae</taxon>
        <taxon>Mycenaceae</taxon>
        <taxon>Mycena</taxon>
    </lineage>
</organism>
<dbReference type="OrthoDB" id="124582at2759"/>
<name>A0A8H7CFG0_9AGAR</name>
<dbReference type="PANTHER" id="PTHR33099:SF7">
    <property type="entry name" value="MYND-TYPE DOMAIN-CONTAINING PROTEIN"/>
    <property type="match status" value="1"/>
</dbReference>
<dbReference type="AlphaFoldDB" id="A0A8H7CFG0"/>
<sequence length="872" mass="98129">MDVPLGINATREVVEIEDSESDSERKLEDNVANPSVTIAREFEAAVKEGFTFDGNFAFSERYTMRDAANPCLKIDGIGTVGLPLGERVALAIISVAEPADIDSASSIWEVPAEKGHHFQEGRDLSETKIAALVVVLPSSFEGGQLQLRHGLETKSVELAHHSAILNSAVAAYVGVWHSLSSVTSGYHLSLVYDINQPVTDTQVRRSLPETDGPAQNLSHVLQRWKDGRDPDFLACLLRHTYTVEDDENFDTQLLYGADGQLVSQLIPLVRELDFRACFAQVTLTVTSSASAEHFARNRHSGYTRYDDSESDDSIDENEFEINGDEKEEKFRVLKVVDLSGMPIDVKIGLKTRHGTVQELASGGPDDEEFEKYDRTSGRIKETYNRTVLLLWLKGGSMESEVKVGDICDYVSHALRDSNSAAPTARETELVDMLAESCKLRRRDEKKLQRVVQVLSRPTFGMTRSRVEGFVSAYQRFGWDFFETAMKHDESNRRRQVLLQLSKIAAEDNNSEIASWCKAQQENVLRYLSKLDAKQLPWLMEASRPRGAEFLRDVVFPQLRSQNLDRLFWIPFLRVLQENVELVPKFSPDIVEGLIVQCFSESARTLPPFPTKTPKPKYRGQTVYEEADCEPFLEVLNLLVQNNHADLSSPAMRDAKQRATYKLNCPPWQYYTKLLPILIRMIQSSTTATAALSAAFQPFFVDAVESMISPPPPNPNIRSWDKPTSTLVLDSEKLRTFRAAARMSGGLSVVKSSLITAKLDRQTSSCLQGLARAISEEFRRETSTSPDYSVLMTTLARAAVDAFDTSSPIPRYTNDSLAERMINFASRLARETNARIFWTDFSLRRRELPPKSISPMRFLHFYPSFRTTSPRSV</sequence>
<dbReference type="EMBL" id="JACAZI010000029">
    <property type="protein sequence ID" value="KAF7333493.1"/>
    <property type="molecule type" value="Genomic_DNA"/>
</dbReference>
<keyword evidence="2" id="KW-1185">Reference proteome</keyword>
<gene>
    <name evidence="1" type="ORF">MVEN_02365500</name>
</gene>
<proteinExistence type="predicted"/>
<reference evidence="1" key="1">
    <citation type="submission" date="2020-05" db="EMBL/GenBank/DDBJ databases">
        <title>Mycena genomes resolve the evolution of fungal bioluminescence.</title>
        <authorList>
            <person name="Tsai I.J."/>
        </authorList>
    </citation>
    <scope>NUCLEOTIDE SEQUENCE</scope>
    <source>
        <strain evidence="1">CCC161011</strain>
    </source>
</reference>
<comment type="caution">
    <text evidence="1">The sequence shown here is derived from an EMBL/GenBank/DDBJ whole genome shotgun (WGS) entry which is preliminary data.</text>
</comment>